<dbReference type="PANTHER" id="PTHR15197:SF0">
    <property type="entry name" value="COILIN"/>
    <property type="match status" value="1"/>
</dbReference>
<dbReference type="PANTHER" id="PTHR15197">
    <property type="entry name" value="COILIN P80"/>
    <property type="match status" value="1"/>
</dbReference>
<dbReference type="GO" id="GO:0030619">
    <property type="term" value="F:U1 snRNA binding"/>
    <property type="evidence" value="ECO:0007669"/>
    <property type="project" value="TreeGrafter"/>
</dbReference>
<dbReference type="GO" id="GO:0000387">
    <property type="term" value="P:spliceosomal snRNP assembly"/>
    <property type="evidence" value="ECO:0007669"/>
    <property type="project" value="TreeGrafter"/>
</dbReference>
<feature type="compositionally biased region" description="Low complexity" evidence="1">
    <location>
        <begin position="58"/>
        <end position="79"/>
    </location>
</feature>
<dbReference type="AlphaFoldDB" id="A0AAW1NTY4"/>
<gene>
    <name evidence="2" type="ORF">WJX73_010788</name>
</gene>
<feature type="compositionally biased region" description="Basic and acidic residues" evidence="1">
    <location>
        <begin position="1"/>
        <end position="10"/>
    </location>
</feature>
<dbReference type="EMBL" id="JALJOQ010000137">
    <property type="protein sequence ID" value="KAK9794619.1"/>
    <property type="molecule type" value="Genomic_DNA"/>
</dbReference>
<sequence>MAARALEREASAGLPRQEPASISGAAVDESAREQQPRQTQASVPSAAGGKKRPRIDPPRSAGAAAASPAASQADDVAPPEAAMTPAGAALTTDAVNMMTTPATAAAAADSADDDVTEEPSASTAGDGSKGVSRSTRRKKIKRQLRRQGVMPGSTTPSNASTSPPPRASKAPIAKEPTTKATTPQETVSEPPSQLTKRRRLSTPGHIYFNLSDDEGEHGNDDLPALAPPLPPAPAHLHTPSASRPASSAPPRSSAKPDSQKLSHPAANNPAQADARVAYKLLELGADMCPQISEWRTGQFERTEDGVLTITAWPEPISQDTKAAEEAAADMANADLAADPQSLPQACRQLNSPEVQILKRGASSSRHHLLRGLQFWTAQTST</sequence>
<feature type="region of interest" description="Disordered" evidence="1">
    <location>
        <begin position="1"/>
        <end position="88"/>
    </location>
</feature>
<proteinExistence type="predicted"/>
<comment type="caution">
    <text evidence="2">The sequence shown here is derived from an EMBL/GenBank/DDBJ whole genome shotgun (WGS) entry which is preliminary data.</text>
</comment>
<dbReference type="Proteomes" id="UP001465755">
    <property type="component" value="Unassembled WGS sequence"/>
</dbReference>
<dbReference type="GO" id="GO:0015030">
    <property type="term" value="C:Cajal body"/>
    <property type="evidence" value="ECO:0007669"/>
    <property type="project" value="TreeGrafter"/>
</dbReference>
<accession>A0AAW1NTY4</accession>
<reference evidence="2 3" key="1">
    <citation type="journal article" date="2024" name="Nat. Commun.">
        <title>Phylogenomics reveals the evolutionary origins of lichenization in chlorophyte algae.</title>
        <authorList>
            <person name="Puginier C."/>
            <person name="Libourel C."/>
            <person name="Otte J."/>
            <person name="Skaloud P."/>
            <person name="Haon M."/>
            <person name="Grisel S."/>
            <person name="Petersen M."/>
            <person name="Berrin J.G."/>
            <person name="Delaux P.M."/>
            <person name="Dal Grande F."/>
            <person name="Keller J."/>
        </authorList>
    </citation>
    <scope>NUCLEOTIDE SEQUENCE [LARGE SCALE GENOMIC DNA]</scope>
    <source>
        <strain evidence="2 3">SAG 2036</strain>
    </source>
</reference>
<evidence type="ECO:0000313" key="2">
    <source>
        <dbReference type="EMBL" id="KAK9794619.1"/>
    </source>
</evidence>
<organism evidence="2 3">
    <name type="scientific">Symbiochloris irregularis</name>
    <dbReference type="NCBI Taxonomy" id="706552"/>
    <lineage>
        <taxon>Eukaryota</taxon>
        <taxon>Viridiplantae</taxon>
        <taxon>Chlorophyta</taxon>
        <taxon>core chlorophytes</taxon>
        <taxon>Trebouxiophyceae</taxon>
        <taxon>Trebouxiales</taxon>
        <taxon>Trebouxiaceae</taxon>
        <taxon>Symbiochloris</taxon>
    </lineage>
</organism>
<feature type="compositionally biased region" description="Polar residues" evidence="1">
    <location>
        <begin position="178"/>
        <end position="194"/>
    </location>
</feature>
<feature type="compositionally biased region" description="Basic residues" evidence="1">
    <location>
        <begin position="134"/>
        <end position="145"/>
    </location>
</feature>
<evidence type="ECO:0000256" key="1">
    <source>
        <dbReference type="SAM" id="MobiDB-lite"/>
    </source>
</evidence>
<evidence type="ECO:0000313" key="3">
    <source>
        <dbReference type="Proteomes" id="UP001465755"/>
    </source>
</evidence>
<protein>
    <submittedName>
        <fullName evidence="2">Uncharacterized protein</fullName>
    </submittedName>
</protein>
<dbReference type="GO" id="GO:0030620">
    <property type="term" value="F:U2 snRNA binding"/>
    <property type="evidence" value="ECO:0007669"/>
    <property type="project" value="TreeGrafter"/>
</dbReference>
<feature type="region of interest" description="Disordered" evidence="1">
    <location>
        <begin position="103"/>
        <end position="270"/>
    </location>
</feature>
<dbReference type="InterPro" id="IPR024822">
    <property type="entry name" value="Coilin"/>
</dbReference>
<feature type="compositionally biased region" description="Low complexity" evidence="1">
    <location>
        <begin position="234"/>
        <end position="253"/>
    </location>
</feature>
<feature type="compositionally biased region" description="Low complexity" evidence="1">
    <location>
        <begin position="151"/>
        <end position="161"/>
    </location>
</feature>
<name>A0AAW1NTY4_9CHLO</name>
<keyword evidence="3" id="KW-1185">Reference proteome</keyword>